<gene>
    <name evidence="1" type="ORF">HNQ79_003276</name>
</gene>
<evidence type="ECO:0000313" key="2">
    <source>
        <dbReference type="Proteomes" id="UP000540423"/>
    </source>
</evidence>
<dbReference type="EMBL" id="JACHEM010000007">
    <property type="protein sequence ID" value="MBB6436803.1"/>
    <property type="molecule type" value="Genomic_DNA"/>
</dbReference>
<keyword evidence="2" id="KW-1185">Reference proteome</keyword>
<comment type="caution">
    <text evidence="1">The sequence shown here is derived from an EMBL/GenBank/DDBJ whole genome shotgun (WGS) entry which is preliminary data.</text>
</comment>
<accession>A0A7X0HG33</accession>
<protein>
    <submittedName>
        <fullName evidence="1">Uncharacterized protein</fullName>
    </submittedName>
</protein>
<name>A0A7X0HG33_9ACTN</name>
<reference evidence="1 2" key="1">
    <citation type="submission" date="2020-08" db="EMBL/GenBank/DDBJ databases">
        <title>Genomic Encyclopedia of Type Strains, Phase IV (KMG-IV): sequencing the most valuable type-strain genomes for metagenomic binning, comparative biology and taxonomic classification.</title>
        <authorList>
            <person name="Goeker M."/>
        </authorList>
    </citation>
    <scope>NUCLEOTIDE SEQUENCE [LARGE SCALE GENOMIC DNA]</scope>
    <source>
        <strain evidence="1 2">DSM 40141</strain>
    </source>
</reference>
<sequence length="82" mass="8234">MTQSSARPQGGVKFPASAENALSDTAVATSPMIPLPYGSGPPTVPVNGAAVRLCLSNSATELVDRKADDVPVSRTGSVAVVP</sequence>
<dbReference type="AlphaFoldDB" id="A0A7X0HG33"/>
<dbReference type="Proteomes" id="UP000540423">
    <property type="component" value="Unassembled WGS sequence"/>
</dbReference>
<organism evidence="1 2">
    <name type="scientific">Streptomyces candidus</name>
    <dbReference type="NCBI Taxonomy" id="67283"/>
    <lineage>
        <taxon>Bacteria</taxon>
        <taxon>Bacillati</taxon>
        <taxon>Actinomycetota</taxon>
        <taxon>Actinomycetes</taxon>
        <taxon>Kitasatosporales</taxon>
        <taxon>Streptomycetaceae</taxon>
        <taxon>Streptomyces</taxon>
    </lineage>
</organism>
<evidence type="ECO:0000313" key="1">
    <source>
        <dbReference type="EMBL" id="MBB6436803.1"/>
    </source>
</evidence>
<proteinExistence type="predicted"/>